<dbReference type="Pfam" id="PF00583">
    <property type="entry name" value="Acetyltransf_1"/>
    <property type="match status" value="1"/>
</dbReference>
<protein>
    <submittedName>
        <fullName evidence="4">GNAT superfamily N-acetyltransferase</fullName>
    </submittedName>
</protein>
<comment type="caution">
    <text evidence="4">The sequence shown here is derived from an EMBL/GenBank/DDBJ whole genome shotgun (WGS) entry which is preliminary data.</text>
</comment>
<organism evidence="4 5">
    <name type="scientific">Saccharopolyspora phatthalungensis</name>
    <dbReference type="NCBI Taxonomy" id="664693"/>
    <lineage>
        <taxon>Bacteria</taxon>
        <taxon>Bacillati</taxon>
        <taxon>Actinomycetota</taxon>
        <taxon>Actinomycetes</taxon>
        <taxon>Pseudonocardiales</taxon>
        <taxon>Pseudonocardiaceae</taxon>
        <taxon>Saccharopolyspora</taxon>
    </lineage>
</organism>
<evidence type="ECO:0000313" key="5">
    <source>
        <dbReference type="Proteomes" id="UP000584374"/>
    </source>
</evidence>
<dbReference type="InterPro" id="IPR050832">
    <property type="entry name" value="Bact_Acetyltransf"/>
</dbReference>
<sequence length="170" mass="19168">MTENPVLRDIAADHPDAAGLMAELEHFQLSLYGHADPAWVDAAEFTPPRGLFVVAYLHGEPVACGGCHRLLNDTVEIKKMYRTPRLRKRGLGRLILTRLERFALQAGSRRIRLESGARNADALKLYEEAGYHPIPPYMPNRGAEVPPEWWTGGLRGFRQPLEVSSRSRRD</sequence>
<keyword evidence="2" id="KW-0012">Acyltransferase</keyword>
<dbReference type="SUPFAM" id="SSF55729">
    <property type="entry name" value="Acyl-CoA N-acyltransferases (Nat)"/>
    <property type="match status" value="1"/>
</dbReference>
<dbReference type="RefSeq" id="WP_184722823.1">
    <property type="nucleotide sequence ID" value="NZ_JACHIW010000001.1"/>
</dbReference>
<gene>
    <name evidence="4" type="ORF">BJ970_000389</name>
</gene>
<dbReference type="PROSITE" id="PS51186">
    <property type="entry name" value="GNAT"/>
    <property type="match status" value="1"/>
</dbReference>
<proteinExistence type="predicted"/>
<evidence type="ECO:0000259" key="3">
    <source>
        <dbReference type="PROSITE" id="PS51186"/>
    </source>
</evidence>
<evidence type="ECO:0000256" key="2">
    <source>
        <dbReference type="ARBA" id="ARBA00023315"/>
    </source>
</evidence>
<dbReference type="CDD" id="cd04301">
    <property type="entry name" value="NAT_SF"/>
    <property type="match status" value="1"/>
</dbReference>
<dbReference type="PANTHER" id="PTHR43877">
    <property type="entry name" value="AMINOALKYLPHOSPHONATE N-ACETYLTRANSFERASE-RELATED-RELATED"/>
    <property type="match status" value="1"/>
</dbReference>
<reference evidence="4 5" key="1">
    <citation type="submission" date="2020-08" db="EMBL/GenBank/DDBJ databases">
        <title>Sequencing the genomes of 1000 actinobacteria strains.</title>
        <authorList>
            <person name="Klenk H.-P."/>
        </authorList>
    </citation>
    <scope>NUCLEOTIDE SEQUENCE [LARGE SCALE GENOMIC DNA]</scope>
    <source>
        <strain evidence="4 5">DSM 45584</strain>
    </source>
</reference>
<dbReference type="InterPro" id="IPR000182">
    <property type="entry name" value="GNAT_dom"/>
</dbReference>
<accession>A0A840Q3B0</accession>
<evidence type="ECO:0000256" key="1">
    <source>
        <dbReference type="ARBA" id="ARBA00022679"/>
    </source>
</evidence>
<name>A0A840Q3B0_9PSEU</name>
<dbReference type="GO" id="GO:0016747">
    <property type="term" value="F:acyltransferase activity, transferring groups other than amino-acyl groups"/>
    <property type="evidence" value="ECO:0007669"/>
    <property type="project" value="InterPro"/>
</dbReference>
<feature type="domain" description="N-acetyltransferase" evidence="3">
    <location>
        <begin position="5"/>
        <end position="152"/>
    </location>
</feature>
<evidence type="ECO:0000313" key="4">
    <source>
        <dbReference type="EMBL" id="MBB5152855.1"/>
    </source>
</evidence>
<keyword evidence="1 4" id="KW-0808">Transferase</keyword>
<dbReference type="InterPro" id="IPR016181">
    <property type="entry name" value="Acyl_CoA_acyltransferase"/>
</dbReference>
<keyword evidence="5" id="KW-1185">Reference proteome</keyword>
<dbReference type="Gene3D" id="3.40.630.30">
    <property type="match status" value="1"/>
</dbReference>
<dbReference type="PANTHER" id="PTHR43877:SF2">
    <property type="entry name" value="AMINOALKYLPHOSPHONATE N-ACETYLTRANSFERASE-RELATED"/>
    <property type="match status" value="1"/>
</dbReference>
<dbReference type="EMBL" id="JACHIW010000001">
    <property type="protein sequence ID" value="MBB5152855.1"/>
    <property type="molecule type" value="Genomic_DNA"/>
</dbReference>
<dbReference type="AlphaFoldDB" id="A0A840Q3B0"/>
<dbReference type="Proteomes" id="UP000584374">
    <property type="component" value="Unassembled WGS sequence"/>
</dbReference>